<dbReference type="AlphaFoldDB" id="A0AAJ0LK28"/>
<dbReference type="Proteomes" id="UP000071644">
    <property type="component" value="Unassembled WGS sequence"/>
</dbReference>
<dbReference type="Gene3D" id="3.90.550.10">
    <property type="entry name" value="Spore Coat Polysaccharide Biosynthesis Protein SpsA, Chain A"/>
    <property type="match status" value="1"/>
</dbReference>
<proteinExistence type="predicted"/>
<comment type="caution">
    <text evidence="3">The sequence shown here is derived from an EMBL/GenBank/DDBJ whole genome shotgun (WGS) entry which is preliminary data.</text>
</comment>
<keyword evidence="1" id="KW-0997">Cell inner membrane</keyword>
<keyword evidence="3" id="KW-0808">Transferase</keyword>
<dbReference type="GO" id="GO:0016740">
    <property type="term" value="F:transferase activity"/>
    <property type="evidence" value="ECO:0007669"/>
    <property type="project" value="UniProtKB-KW"/>
</dbReference>
<evidence type="ECO:0000256" key="1">
    <source>
        <dbReference type="ARBA" id="ARBA00022519"/>
    </source>
</evidence>
<feature type="domain" description="Glycosyltransferase 2-like" evidence="2">
    <location>
        <begin position="510"/>
        <end position="686"/>
    </location>
</feature>
<dbReference type="InterPro" id="IPR029044">
    <property type="entry name" value="Nucleotide-diphossugar_trans"/>
</dbReference>
<name>A0AAJ0LK28_9PSED</name>
<protein>
    <submittedName>
        <fullName evidence="3">Glycosyl transferase</fullName>
    </submittedName>
</protein>
<sequence length="813" mass="89641">MTEHVMEQPQTEVSAIQPHFSGAILGLQGDVLHGWAMDNTQQEHRPVVEVFIDGASVALVRADQYEPTAPGGDQFHGFTVQLRQRWLDEARLITAQIANQKFVLDGQLTLPVPSGEDSVGISSQVWHTGGLRIGGWCWDTKAPNRHVEVTVREGERLIGRYICNQPNQAVAYRGTSDHGLTIDLPWEMADGKVHELEVVDDRGRSLIGSPIRLCCWLEGIEGLVRQLAIAPDAATLALLNDVAKEQTIHLPKSAGWHSYSKWFDTFQRLDANDVVPLSGRLGVLLISEGDVELEQRTLSSLKNNNEPPHNLVCAIAKDLGPALEKLIASGCDRIIPIHAGDRVAASALEHLSALLDEEVAWAYADCDRDGPNNERTLPWLKPVWDIDLFIGADIFTAGAIFGASIVRQALMLLDKATETEICSWHKFTAAIALATQRNASSVTHLPRVLYHRSYQAASSPEQAERCPEREQAIAWLCAQLAPGSKISVNPEYPSLLRAHWTLPDRLPKVSLIVPTRDQYELLSTCIEGLLTETDYANLEIIVVDNQSTDPKTLDYLATLDSQGVRVLRHPFPFNYSTINNRAVDLAKGDIIGLINNDIEVIDSSWLSEMVAQLLRPGVGAVGAKLLWPNRMVQHGGVVVGINGLAAHSGNTLTDRDPGYMALNQLTRRQSAITAACILTRKSVFEEVAGLDECLFPVAFNDVDLCLKIQQQGLHLIWTASAQLIHAESASRGKDLTPSKAARARREQINFREKWTLCNPVDPHYHPALSHDYLSGPYGGLLIPFTNINRRTASILDPAMKNKKLELSARAEPE</sequence>
<dbReference type="PANTHER" id="PTHR43179:SF7">
    <property type="entry name" value="RHAMNOSYLTRANSFERASE WBBL"/>
    <property type="match status" value="1"/>
</dbReference>
<dbReference type="RefSeq" id="WP_058638458.1">
    <property type="nucleotide sequence ID" value="NZ_LDSN01000025.1"/>
</dbReference>
<evidence type="ECO:0000259" key="2">
    <source>
        <dbReference type="Pfam" id="PF00535"/>
    </source>
</evidence>
<accession>A0AAJ0LK28</accession>
<reference evidence="3 4" key="1">
    <citation type="journal article" date="2016" name="Front. Microbiol.">
        <title>Genomic Resource of Rice Seed Associated Bacteria.</title>
        <authorList>
            <person name="Midha S."/>
            <person name="Bansal K."/>
            <person name="Sharma S."/>
            <person name="Kumar N."/>
            <person name="Patil P.P."/>
            <person name="Chaudhry V."/>
            <person name="Patil P.B."/>
        </authorList>
    </citation>
    <scope>NUCLEOTIDE SEQUENCE [LARGE SCALE GENOMIC DNA]</scope>
    <source>
        <strain evidence="3 4">NS96</strain>
    </source>
</reference>
<dbReference type="PANTHER" id="PTHR43179">
    <property type="entry name" value="RHAMNOSYLTRANSFERASE WBBL"/>
    <property type="match status" value="1"/>
</dbReference>
<organism evidence="3 4">
    <name type="scientific">Pseudomonas parafulva</name>
    <dbReference type="NCBI Taxonomy" id="157782"/>
    <lineage>
        <taxon>Bacteria</taxon>
        <taxon>Pseudomonadati</taxon>
        <taxon>Pseudomonadota</taxon>
        <taxon>Gammaproteobacteria</taxon>
        <taxon>Pseudomonadales</taxon>
        <taxon>Pseudomonadaceae</taxon>
        <taxon>Pseudomonas</taxon>
    </lineage>
</organism>
<keyword evidence="1" id="KW-0472">Membrane</keyword>
<dbReference type="EMBL" id="LDSN01000025">
    <property type="protein sequence ID" value="KTT17846.1"/>
    <property type="molecule type" value="Genomic_DNA"/>
</dbReference>
<dbReference type="Pfam" id="PF00535">
    <property type="entry name" value="Glycos_transf_2"/>
    <property type="match status" value="1"/>
</dbReference>
<dbReference type="SUPFAM" id="SSF53448">
    <property type="entry name" value="Nucleotide-diphospho-sugar transferases"/>
    <property type="match status" value="1"/>
</dbReference>
<evidence type="ECO:0000313" key="3">
    <source>
        <dbReference type="EMBL" id="KTT17846.1"/>
    </source>
</evidence>
<gene>
    <name evidence="3" type="ORF">NS96R_09910</name>
</gene>
<dbReference type="InterPro" id="IPR001173">
    <property type="entry name" value="Glyco_trans_2-like"/>
</dbReference>
<evidence type="ECO:0000313" key="4">
    <source>
        <dbReference type="Proteomes" id="UP000071644"/>
    </source>
</evidence>
<keyword evidence="1" id="KW-1003">Cell membrane</keyword>